<dbReference type="EMBL" id="JACDUR010000005">
    <property type="protein sequence ID" value="MBA2894070.1"/>
    <property type="molecule type" value="Genomic_DNA"/>
</dbReference>
<comment type="caution">
    <text evidence="2">The sequence shown here is derived from an EMBL/GenBank/DDBJ whole genome shotgun (WGS) entry which is preliminary data.</text>
</comment>
<evidence type="ECO:0000256" key="1">
    <source>
        <dbReference type="SAM" id="MobiDB-lite"/>
    </source>
</evidence>
<evidence type="ECO:0000313" key="3">
    <source>
        <dbReference type="Proteomes" id="UP000530928"/>
    </source>
</evidence>
<evidence type="ECO:0000313" key="2">
    <source>
        <dbReference type="EMBL" id="MBA2894070.1"/>
    </source>
</evidence>
<accession>A0A7W0HSJ6</accession>
<dbReference type="Proteomes" id="UP000530928">
    <property type="component" value="Unassembled WGS sequence"/>
</dbReference>
<name>A0A7W0HSJ6_9ACTN</name>
<protein>
    <submittedName>
        <fullName evidence="2">Uncharacterized protein</fullName>
    </submittedName>
</protein>
<proteinExistence type="predicted"/>
<feature type="region of interest" description="Disordered" evidence="1">
    <location>
        <begin position="1"/>
        <end position="31"/>
    </location>
</feature>
<sequence>MGTFYLEGKNRSYPTTGGAGRPYGTRATSGW</sequence>
<gene>
    <name evidence="2" type="ORF">HNR30_005431</name>
</gene>
<reference evidence="2 3" key="1">
    <citation type="submission" date="2020-07" db="EMBL/GenBank/DDBJ databases">
        <title>Genomic Encyclopedia of Type Strains, Phase IV (KMG-IV): sequencing the most valuable type-strain genomes for metagenomic binning, comparative biology and taxonomic classification.</title>
        <authorList>
            <person name="Goeker M."/>
        </authorList>
    </citation>
    <scope>NUCLEOTIDE SEQUENCE [LARGE SCALE GENOMIC DNA]</scope>
    <source>
        <strain evidence="2 3">DSM 45533</strain>
    </source>
</reference>
<keyword evidence="3" id="KW-1185">Reference proteome</keyword>
<organism evidence="2 3">
    <name type="scientific">Nonomuraea soli</name>
    <dbReference type="NCBI Taxonomy" id="1032476"/>
    <lineage>
        <taxon>Bacteria</taxon>
        <taxon>Bacillati</taxon>
        <taxon>Actinomycetota</taxon>
        <taxon>Actinomycetes</taxon>
        <taxon>Streptosporangiales</taxon>
        <taxon>Streptosporangiaceae</taxon>
        <taxon>Nonomuraea</taxon>
    </lineage>
</organism>
<dbReference type="AlphaFoldDB" id="A0A7W0HSJ6"/>